<proteinExistence type="predicted"/>
<name>E0SJE7_DICD3</name>
<dbReference type="Pfam" id="PF12697">
    <property type="entry name" value="Abhydrolase_6"/>
    <property type="match status" value="1"/>
</dbReference>
<dbReference type="InterPro" id="IPR029058">
    <property type="entry name" value="AB_hydrolase_fold"/>
</dbReference>
<dbReference type="Proteomes" id="UP000006859">
    <property type="component" value="Chromosome"/>
</dbReference>
<sequence>MPSVIRLSPEYPPGNLSINRHPLSQSLHSIRLRKFMETWPFDEKSNLLRWLDCHPGASPLVYIHGLGCASSSDYLPVVTSPHYSGTRSWLVDLPGSGFSDKPVTARYDSGSLSTMLQTWITSTGVSTISLFGHSAGAFIALKMATAMSPQPERLILCTPGVNDYGIALLESITAMSESEFIATGFKQLVMQLKNEGGNDVWLGPFQVSSPLAIYQWAESTLDDNQKNWLEILSRLPIAKGVILPDNASPDDIERYISAGCLVELVPDCSHMMAYDNPNGLAAAISRMMYNL</sequence>
<dbReference type="InterPro" id="IPR000073">
    <property type="entry name" value="AB_hydrolase_1"/>
</dbReference>
<dbReference type="GO" id="GO:0016787">
    <property type="term" value="F:hydrolase activity"/>
    <property type="evidence" value="ECO:0007669"/>
    <property type="project" value="UniProtKB-KW"/>
</dbReference>
<dbReference type="InterPro" id="IPR050266">
    <property type="entry name" value="AB_hydrolase_sf"/>
</dbReference>
<dbReference type="GO" id="GO:0016020">
    <property type="term" value="C:membrane"/>
    <property type="evidence" value="ECO:0007669"/>
    <property type="project" value="TreeGrafter"/>
</dbReference>
<feature type="domain" description="AB hydrolase-1" evidence="1">
    <location>
        <begin position="60"/>
        <end position="283"/>
    </location>
</feature>
<accession>E0SJE7</accession>
<evidence type="ECO:0000313" key="2">
    <source>
        <dbReference type="EMBL" id="ADM97948.1"/>
    </source>
</evidence>
<reference evidence="2 3" key="1">
    <citation type="journal article" date="2011" name="J. Bacteriol.">
        <title>Genome sequence of the plant-pathogenic bacterium Dickeya dadantii 3937.</title>
        <authorList>
            <person name="Glasner J.D."/>
            <person name="Yang C.H."/>
            <person name="Reverchon S."/>
            <person name="Hugouvieux-Cotte-Pattat N."/>
            <person name="Condemine G."/>
            <person name="Bohin J.P."/>
            <person name="Van Gijsegem F."/>
            <person name="Yang S."/>
            <person name="Franza T."/>
            <person name="Expert D."/>
            <person name="Plunkett G. III"/>
            <person name="San Francisco M.J."/>
            <person name="Charkowski A.O."/>
            <person name="Py B."/>
            <person name="Bell K."/>
            <person name="Rauscher L."/>
            <person name="Rodriguez-Palenzuela P."/>
            <person name="Toussaint A."/>
            <person name="Holeva M.C."/>
            <person name="He S.Y."/>
            <person name="Douet V."/>
            <person name="Boccara M."/>
            <person name="Blanco C."/>
            <person name="Toth I."/>
            <person name="Anderson B.D."/>
            <person name="Biehl B.S."/>
            <person name="Mau B."/>
            <person name="Flynn S.M."/>
            <person name="Barras F."/>
            <person name="Lindeberg M."/>
            <person name="Birch P.R."/>
            <person name="Tsuyumu S."/>
            <person name="Shi X."/>
            <person name="Hibbing M."/>
            <person name="Yap M.N."/>
            <person name="Carpentier M."/>
            <person name="Dassa E."/>
            <person name="Umehara M."/>
            <person name="Kim J.F."/>
            <person name="Rusch M."/>
            <person name="Soni P."/>
            <person name="Mayhew G.F."/>
            <person name="Fouts D.E."/>
            <person name="Gill S.R."/>
            <person name="Blattner F.R."/>
            <person name="Keen N.T."/>
            <person name="Perna N.T."/>
        </authorList>
    </citation>
    <scope>NUCLEOTIDE SEQUENCE [LARGE SCALE GENOMIC DNA]</scope>
    <source>
        <strain evidence="2 3">3937</strain>
    </source>
</reference>
<gene>
    <name evidence="2" type="ordered locus">Dda3937_04319</name>
</gene>
<dbReference type="eggNOG" id="COG0596">
    <property type="taxonomic scope" value="Bacteria"/>
</dbReference>
<evidence type="ECO:0000313" key="3">
    <source>
        <dbReference type="Proteomes" id="UP000006859"/>
    </source>
</evidence>
<dbReference type="AlphaFoldDB" id="E0SJE7"/>
<dbReference type="EMBL" id="CP002038">
    <property type="protein sequence ID" value="ADM97948.1"/>
    <property type="molecule type" value="Genomic_DNA"/>
</dbReference>
<dbReference type="HOGENOM" id="CLU_020336_39_0_6"/>
<dbReference type="Gene3D" id="3.40.50.1820">
    <property type="entry name" value="alpha/beta hydrolase"/>
    <property type="match status" value="1"/>
</dbReference>
<dbReference type="STRING" id="198628.Dda3937_04319"/>
<dbReference type="SUPFAM" id="SSF53474">
    <property type="entry name" value="alpha/beta-Hydrolases"/>
    <property type="match status" value="1"/>
</dbReference>
<keyword evidence="2" id="KW-0378">Hydrolase</keyword>
<organism evidence="2 3">
    <name type="scientific">Dickeya dadantii (strain 3937)</name>
    <name type="common">Erwinia chrysanthemi (strain 3937)</name>
    <dbReference type="NCBI Taxonomy" id="198628"/>
    <lineage>
        <taxon>Bacteria</taxon>
        <taxon>Pseudomonadati</taxon>
        <taxon>Pseudomonadota</taxon>
        <taxon>Gammaproteobacteria</taxon>
        <taxon>Enterobacterales</taxon>
        <taxon>Pectobacteriaceae</taxon>
        <taxon>Dickeya</taxon>
    </lineage>
</organism>
<keyword evidence="3" id="KW-1185">Reference proteome</keyword>
<evidence type="ECO:0000259" key="1">
    <source>
        <dbReference type="Pfam" id="PF12697"/>
    </source>
</evidence>
<dbReference type="PATRIC" id="fig|198628.6.peg.1742"/>
<protein>
    <submittedName>
        <fullName evidence="2">2-hydroxy-6-oxo-6-phenylhexa-2,4-dienoate hydrolase</fullName>
    </submittedName>
</protein>
<dbReference type="KEGG" id="ddd:Dda3937_04319"/>
<dbReference type="PANTHER" id="PTHR43798:SF33">
    <property type="entry name" value="HYDROLASE, PUTATIVE (AFU_ORTHOLOGUE AFUA_2G14860)-RELATED"/>
    <property type="match status" value="1"/>
</dbReference>
<dbReference type="PANTHER" id="PTHR43798">
    <property type="entry name" value="MONOACYLGLYCEROL LIPASE"/>
    <property type="match status" value="1"/>
</dbReference>